<evidence type="ECO:0008006" key="2">
    <source>
        <dbReference type="Google" id="ProtNLM"/>
    </source>
</evidence>
<proteinExistence type="predicted"/>
<name>A0A0F9KLC3_9ZZZZ</name>
<comment type="caution">
    <text evidence="1">The sequence shown here is derived from an EMBL/GenBank/DDBJ whole genome shotgun (WGS) entry which is preliminary data.</text>
</comment>
<sequence>MATKRSKPSARIIYKDSVGNRVPGATTVIAMLAKPQLITWANRLGLEGIDSTKYVDNLADVGILAHHLILCHHKEEVPDMGDFSENQVDLAFNCLKSYSNWESSHTIKPLLIEQPMVSDTLRYGGTPDLYCEMDGVLTLLDFKTGKALYLENMYQLAAYRNLLMDYGNRVDQCIALRIGREESEGFEMRMGKDMDTAFCIFQNCLELYHTIREYEKETK</sequence>
<organism evidence="1">
    <name type="scientific">marine sediment metagenome</name>
    <dbReference type="NCBI Taxonomy" id="412755"/>
    <lineage>
        <taxon>unclassified sequences</taxon>
        <taxon>metagenomes</taxon>
        <taxon>ecological metagenomes</taxon>
    </lineage>
</organism>
<reference evidence="1" key="1">
    <citation type="journal article" date="2015" name="Nature">
        <title>Complex archaea that bridge the gap between prokaryotes and eukaryotes.</title>
        <authorList>
            <person name="Spang A."/>
            <person name="Saw J.H."/>
            <person name="Jorgensen S.L."/>
            <person name="Zaremba-Niedzwiedzka K."/>
            <person name="Martijn J."/>
            <person name="Lind A.E."/>
            <person name="van Eijk R."/>
            <person name="Schleper C."/>
            <person name="Guy L."/>
            <person name="Ettema T.J."/>
        </authorList>
    </citation>
    <scope>NUCLEOTIDE SEQUENCE</scope>
</reference>
<accession>A0A0F9KLC3</accession>
<dbReference type="AlphaFoldDB" id="A0A0F9KLC3"/>
<gene>
    <name evidence="1" type="ORF">LCGC14_1388810</name>
</gene>
<protein>
    <recommendedName>
        <fullName evidence="2">PD-(D/E)XK endonuclease-like domain-containing protein</fullName>
    </recommendedName>
</protein>
<evidence type="ECO:0000313" key="1">
    <source>
        <dbReference type="EMBL" id="KKM75576.1"/>
    </source>
</evidence>
<dbReference type="EMBL" id="LAZR01008952">
    <property type="protein sequence ID" value="KKM75576.1"/>
    <property type="molecule type" value="Genomic_DNA"/>
</dbReference>